<keyword evidence="3" id="KW-1185">Reference proteome</keyword>
<dbReference type="InterPro" id="IPR042226">
    <property type="entry name" value="eFR1_2_sf"/>
</dbReference>
<dbReference type="Pfam" id="PF18859">
    <property type="entry name" value="acVLRF1"/>
    <property type="match status" value="1"/>
</dbReference>
<evidence type="ECO:0000313" key="3">
    <source>
        <dbReference type="Proteomes" id="UP001499843"/>
    </source>
</evidence>
<proteinExistence type="predicted"/>
<evidence type="ECO:0000259" key="1">
    <source>
        <dbReference type="Pfam" id="PF18859"/>
    </source>
</evidence>
<evidence type="ECO:0000313" key="2">
    <source>
        <dbReference type="EMBL" id="GAA2207932.1"/>
    </source>
</evidence>
<comment type="caution">
    <text evidence="2">The sequence shown here is derived from an EMBL/GenBank/DDBJ whole genome shotgun (WGS) entry which is preliminary data.</text>
</comment>
<keyword evidence="2" id="KW-0378">Hydrolase</keyword>
<sequence length="272" mass="29249">MVLLSQGYQKPRETEFTDISALVPGRGSVRDACSRCFGVVPREGDRWGSASLRGMSARPARGGGRWVTVPPERLHPWIDGFATRHGPFSASGDERVVRLVAGDGAVAELHVPFPPMTPPGPPHVTRLVAHAGRERRIGVFLVRLGGYAAGVFHGGSLVASKVGSRLVQGRTAAGGWSQQRFARRRRNQAAQAFDDAVGTAVRVLGPYLGELDAVVLGGDRRAVDALRADRRLAPVLALETEPFLVVPDPRLAVLRDTPALFRAVRVRVIDPA</sequence>
<name>A0ABN3CEY7_9ACTN</name>
<organism evidence="2 3">
    <name type="scientific">Nonomuraea monospora</name>
    <dbReference type="NCBI Taxonomy" id="568818"/>
    <lineage>
        <taxon>Bacteria</taxon>
        <taxon>Bacillati</taxon>
        <taxon>Actinomycetota</taxon>
        <taxon>Actinomycetes</taxon>
        <taxon>Streptosporangiales</taxon>
        <taxon>Streptosporangiaceae</taxon>
        <taxon>Nonomuraea</taxon>
    </lineage>
</organism>
<dbReference type="Proteomes" id="UP001499843">
    <property type="component" value="Unassembled WGS sequence"/>
</dbReference>
<dbReference type="EMBL" id="BAAAQX010000007">
    <property type="protein sequence ID" value="GAA2207932.1"/>
    <property type="molecule type" value="Genomic_DNA"/>
</dbReference>
<dbReference type="GO" id="GO:0016787">
    <property type="term" value="F:hydrolase activity"/>
    <property type="evidence" value="ECO:0007669"/>
    <property type="project" value="UniProtKB-KW"/>
</dbReference>
<accession>A0ABN3CEY7</accession>
<dbReference type="SUPFAM" id="SSF53137">
    <property type="entry name" value="Translational machinery components"/>
    <property type="match status" value="1"/>
</dbReference>
<dbReference type="Gene3D" id="3.30.420.60">
    <property type="entry name" value="eRF1 domain 2"/>
    <property type="match status" value="1"/>
</dbReference>
<gene>
    <name evidence="2" type="ORF">GCM10009850_033900</name>
</gene>
<dbReference type="NCBIfam" id="NF041024">
    <property type="entry name" value="acVLRF1_NCBI"/>
    <property type="match status" value="1"/>
</dbReference>
<reference evidence="2 3" key="1">
    <citation type="journal article" date="2019" name="Int. J. Syst. Evol. Microbiol.">
        <title>The Global Catalogue of Microorganisms (GCM) 10K type strain sequencing project: providing services to taxonomists for standard genome sequencing and annotation.</title>
        <authorList>
            <consortium name="The Broad Institute Genomics Platform"/>
            <consortium name="The Broad Institute Genome Sequencing Center for Infectious Disease"/>
            <person name="Wu L."/>
            <person name="Ma J."/>
        </authorList>
    </citation>
    <scope>NUCLEOTIDE SEQUENCE [LARGE SCALE GENOMIC DNA]</scope>
    <source>
        <strain evidence="2 3">JCM 16114</strain>
    </source>
</reference>
<feature type="domain" description="Actinobacteria/chloroflexi VLRF1 release factor" evidence="1">
    <location>
        <begin position="135"/>
        <end position="267"/>
    </location>
</feature>
<dbReference type="InterPro" id="IPR040783">
    <property type="entry name" value="VLRF1"/>
</dbReference>
<protein>
    <submittedName>
        <fullName evidence="2">AcVLRF1 family peptidyl-tRNA hydrolase</fullName>
    </submittedName>
</protein>